<dbReference type="InterPro" id="IPR013815">
    <property type="entry name" value="ATP_grasp_subdomain_1"/>
</dbReference>
<dbReference type="SUPFAM" id="SSF56059">
    <property type="entry name" value="Glutathione synthetase ATP-binding domain-like"/>
    <property type="match status" value="1"/>
</dbReference>
<keyword evidence="18" id="KW-1185">Reference proteome</keyword>
<evidence type="ECO:0000256" key="10">
    <source>
        <dbReference type="ARBA" id="ARBA00023211"/>
    </source>
</evidence>
<dbReference type="InterPro" id="IPR020559">
    <property type="entry name" value="PRibGlycinamide_synth_CS"/>
</dbReference>
<dbReference type="InterPro" id="IPR037123">
    <property type="entry name" value="PRibGlycinamide_synth_C_sf"/>
</dbReference>
<gene>
    <name evidence="14 17" type="primary">purD</name>
    <name evidence="17" type="ORF">ERS672216_01140</name>
</gene>
<name>A0A128EJI7_9BACT</name>
<keyword evidence="9 15" id="KW-0067">ATP-binding</keyword>
<keyword evidence="6" id="KW-0479">Metal-binding</keyword>
<dbReference type="SMART" id="SM01209">
    <property type="entry name" value="GARS_A"/>
    <property type="match status" value="1"/>
</dbReference>
<dbReference type="NCBIfam" id="TIGR00877">
    <property type="entry name" value="purD"/>
    <property type="match status" value="1"/>
</dbReference>
<dbReference type="GO" id="GO:0005524">
    <property type="term" value="F:ATP binding"/>
    <property type="evidence" value="ECO:0007669"/>
    <property type="project" value="UniProtKB-UniRule"/>
</dbReference>
<evidence type="ECO:0000256" key="7">
    <source>
        <dbReference type="ARBA" id="ARBA00022741"/>
    </source>
</evidence>
<dbReference type="PANTHER" id="PTHR43472">
    <property type="entry name" value="PHOSPHORIBOSYLAMINE--GLYCINE LIGASE"/>
    <property type="match status" value="1"/>
</dbReference>
<dbReference type="AlphaFoldDB" id="A0A128EJI7"/>
<dbReference type="GO" id="GO:0009113">
    <property type="term" value="P:purine nucleobase biosynthetic process"/>
    <property type="evidence" value="ECO:0007669"/>
    <property type="project" value="InterPro"/>
</dbReference>
<dbReference type="InterPro" id="IPR011761">
    <property type="entry name" value="ATP-grasp"/>
</dbReference>
<dbReference type="EMBL" id="FIZP01000005">
    <property type="protein sequence ID" value="CZE47944.1"/>
    <property type="molecule type" value="Genomic_DNA"/>
</dbReference>
<keyword evidence="8 14" id="KW-0658">Purine biosynthesis</keyword>
<reference evidence="17 18" key="1">
    <citation type="submission" date="2016-02" db="EMBL/GenBank/DDBJ databases">
        <authorList>
            <consortium name="Pathogen Informatics"/>
        </authorList>
    </citation>
    <scope>NUCLEOTIDE SEQUENCE [LARGE SCALE GENOMIC DNA]</scope>
    <source>
        <strain evidence="17 18">RC20</strain>
    </source>
</reference>
<evidence type="ECO:0000256" key="3">
    <source>
        <dbReference type="ARBA" id="ARBA00005174"/>
    </source>
</evidence>
<comment type="similarity">
    <text evidence="11 14">Belongs to the GARS family.</text>
</comment>
<evidence type="ECO:0000256" key="4">
    <source>
        <dbReference type="ARBA" id="ARBA00013255"/>
    </source>
</evidence>
<dbReference type="Proteomes" id="UP000069632">
    <property type="component" value="Unassembled WGS sequence"/>
</dbReference>
<dbReference type="SUPFAM" id="SSF51246">
    <property type="entry name" value="Rudiment single hybrid motif"/>
    <property type="match status" value="1"/>
</dbReference>
<evidence type="ECO:0000313" key="17">
    <source>
        <dbReference type="EMBL" id="CZE47944.1"/>
    </source>
</evidence>
<dbReference type="PROSITE" id="PS50975">
    <property type="entry name" value="ATP_GRASP"/>
    <property type="match status" value="1"/>
</dbReference>
<dbReference type="GO" id="GO:0004637">
    <property type="term" value="F:phosphoribosylamine-glycine ligase activity"/>
    <property type="evidence" value="ECO:0007669"/>
    <property type="project" value="UniProtKB-UniRule"/>
</dbReference>
<evidence type="ECO:0000256" key="14">
    <source>
        <dbReference type="HAMAP-Rule" id="MF_00138"/>
    </source>
</evidence>
<dbReference type="GO" id="GO:0006189">
    <property type="term" value="P:'de novo' IMP biosynthetic process"/>
    <property type="evidence" value="ECO:0007669"/>
    <property type="project" value="UniProtKB-UniRule"/>
</dbReference>
<dbReference type="InterPro" id="IPR011054">
    <property type="entry name" value="Rudment_hybrid_motif"/>
</dbReference>
<comment type="cofactor">
    <cofactor evidence="1">
        <name>Mn(2+)</name>
        <dbReference type="ChEBI" id="CHEBI:29035"/>
    </cofactor>
</comment>
<evidence type="ECO:0000256" key="2">
    <source>
        <dbReference type="ARBA" id="ARBA00001946"/>
    </source>
</evidence>
<sequence length="415" mass="45381">MNILIVGNGAREYAIGRKLREENIVNKIFFAPGNAATSNLGENLDIEKHEDLAEFVKRYDVDLTIVGPEAPLSDGIVDVFEKYNLAIFGPSKAAARLEGSKAFMKDFLKKQGIKTARYLNSNNLEEISKFIDSLGQIVVVKADGLCAGKGVIIAQNHDEAKEAAKEMLSGTSFGEAGKTVVIEEFLDGFELSLFAICDGENFVTLPVAQDHKRLLDDDKGPNTGGMGAYAPSPLASKELIKKVEKDVVEPTLKGMKKDGNPFCGVLFVGLMVVDNEPYVLEFNVRFGDPECEVIMPLIDGNLSQMLYNAATKKLENINLKDKFAVGVVISSKNYPYKSSEPALIKVKEVPADTHICYGGVSQKNGEIYATGGRVLVCVGVGDSIKEARDKAYELCKNIEFDGMHYRKDIAYQALR</sequence>
<comment type="catalytic activity">
    <reaction evidence="14">
        <text>5-phospho-beta-D-ribosylamine + glycine + ATP = N(1)-(5-phospho-beta-D-ribosyl)glycinamide + ADP + phosphate + H(+)</text>
        <dbReference type="Rhea" id="RHEA:17453"/>
        <dbReference type="ChEBI" id="CHEBI:15378"/>
        <dbReference type="ChEBI" id="CHEBI:30616"/>
        <dbReference type="ChEBI" id="CHEBI:43474"/>
        <dbReference type="ChEBI" id="CHEBI:57305"/>
        <dbReference type="ChEBI" id="CHEBI:58681"/>
        <dbReference type="ChEBI" id="CHEBI:143788"/>
        <dbReference type="ChEBI" id="CHEBI:456216"/>
        <dbReference type="EC" id="6.3.4.13"/>
    </reaction>
</comment>
<organism evidence="17 18">
    <name type="scientific">Campylobacter geochelonis</name>
    <dbReference type="NCBI Taxonomy" id="1780362"/>
    <lineage>
        <taxon>Bacteria</taxon>
        <taxon>Pseudomonadati</taxon>
        <taxon>Campylobacterota</taxon>
        <taxon>Epsilonproteobacteria</taxon>
        <taxon>Campylobacterales</taxon>
        <taxon>Campylobacteraceae</taxon>
        <taxon>Campylobacter</taxon>
    </lineage>
</organism>
<evidence type="ECO:0000259" key="16">
    <source>
        <dbReference type="PROSITE" id="PS50975"/>
    </source>
</evidence>
<dbReference type="FunFam" id="3.30.470.20:FF:000018">
    <property type="entry name" value="Trifunctional purine biosynthetic protein adenosine-3"/>
    <property type="match status" value="1"/>
</dbReference>
<evidence type="ECO:0000313" key="18">
    <source>
        <dbReference type="Proteomes" id="UP000069632"/>
    </source>
</evidence>
<dbReference type="Gene3D" id="3.30.1490.20">
    <property type="entry name" value="ATP-grasp fold, A domain"/>
    <property type="match status" value="1"/>
</dbReference>
<keyword evidence="7 15" id="KW-0547">Nucleotide-binding</keyword>
<dbReference type="OrthoDB" id="9807240at2"/>
<accession>A0A128EJI7</accession>
<dbReference type="InterPro" id="IPR020560">
    <property type="entry name" value="PRibGlycinamide_synth_C-dom"/>
</dbReference>
<dbReference type="InterPro" id="IPR020562">
    <property type="entry name" value="PRibGlycinamide_synth_N"/>
</dbReference>
<dbReference type="Gene3D" id="3.90.600.10">
    <property type="entry name" value="Phosphoribosylglycinamide synthetase, C-terminal domain"/>
    <property type="match status" value="1"/>
</dbReference>
<dbReference type="EC" id="6.3.4.13" evidence="4 14"/>
<comment type="cofactor">
    <cofactor evidence="2">
        <name>Mg(2+)</name>
        <dbReference type="ChEBI" id="CHEBI:18420"/>
    </cofactor>
</comment>
<keyword evidence="5 14" id="KW-0436">Ligase</keyword>
<dbReference type="Pfam" id="PF02844">
    <property type="entry name" value="GARS_N"/>
    <property type="match status" value="1"/>
</dbReference>
<dbReference type="InterPro" id="IPR020561">
    <property type="entry name" value="PRibGlycinamid_synth_ATP-grasp"/>
</dbReference>
<evidence type="ECO:0000256" key="15">
    <source>
        <dbReference type="PROSITE-ProRule" id="PRU00409"/>
    </source>
</evidence>
<dbReference type="Gene3D" id="3.30.470.20">
    <property type="entry name" value="ATP-grasp fold, B domain"/>
    <property type="match status" value="1"/>
</dbReference>
<evidence type="ECO:0000256" key="1">
    <source>
        <dbReference type="ARBA" id="ARBA00001936"/>
    </source>
</evidence>
<dbReference type="Gene3D" id="3.40.50.20">
    <property type="match status" value="1"/>
</dbReference>
<dbReference type="RefSeq" id="WP_075495103.1">
    <property type="nucleotide sequence ID" value="NZ_CP053844.1"/>
</dbReference>
<evidence type="ECO:0000256" key="13">
    <source>
        <dbReference type="ARBA" id="ARBA00042864"/>
    </source>
</evidence>
<evidence type="ECO:0000256" key="6">
    <source>
        <dbReference type="ARBA" id="ARBA00022723"/>
    </source>
</evidence>
<evidence type="ECO:0000256" key="11">
    <source>
        <dbReference type="ARBA" id="ARBA00038345"/>
    </source>
</evidence>
<keyword evidence="10" id="KW-0464">Manganese</keyword>
<feature type="domain" description="ATP-grasp" evidence="16">
    <location>
        <begin position="105"/>
        <end position="311"/>
    </location>
</feature>
<comment type="pathway">
    <text evidence="3 14">Purine metabolism; IMP biosynthesis via de novo pathway; N(1)-(5-phospho-D-ribosyl)glycinamide from 5-phospho-alpha-D-ribose 1-diphosphate: step 2/2.</text>
</comment>
<dbReference type="UniPathway" id="UPA00074">
    <property type="reaction ID" value="UER00125"/>
</dbReference>
<dbReference type="InterPro" id="IPR000115">
    <property type="entry name" value="PRibGlycinamide_synth"/>
</dbReference>
<dbReference type="InterPro" id="IPR016185">
    <property type="entry name" value="PreATP-grasp_dom_sf"/>
</dbReference>
<evidence type="ECO:0000256" key="9">
    <source>
        <dbReference type="ARBA" id="ARBA00022840"/>
    </source>
</evidence>
<protein>
    <recommendedName>
        <fullName evidence="4 14">Phosphoribosylamine--glycine ligase</fullName>
        <ecNumber evidence="4 14">6.3.4.13</ecNumber>
    </recommendedName>
    <alternativeName>
        <fullName evidence="14">GARS</fullName>
    </alternativeName>
    <alternativeName>
        <fullName evidence="12 14">Glycinamide ribonucleotide synthetase</fullName>
    </alternativeName>
    <alternativeName>
        <fullName evidence="13 14">Phosphoribosylglycinamide synthetase</fullName>
    </alternativeName>
</protein>
<dbReference type="SUPFAM" id="SSF52440">
    <property type="entry name" value="PreATP-grasp domain"/>
    <property type="match status" value="1"/>
</dbReference>
<dbReference type="HAMAP" id="MF_00138">
    <property type="entry name" value="GARS"/>
    <property type="match status" value="1"/>
</dbReference>
<dbReference type="SMART" id="SM01210">
    <property type="entry name" value="GARS_C"/>
    <property type="match status" value="1"/>
</dbReference>
<dbReference type="Pfam" id="PF01071">
    <property type="entry name" value="GARS_A"/>
    <property type="match status" value="1"/>
</dbReference>
<dbReference type="PANTHER" id="PTHR43472:SF1">
    <property type="entry name" value="PHOSPHORIBOSYLAMINE--GLYCINE LIGASE, CHLOROPLASTIC"/>
    <property type="match status" value="1"/>
</dbReference>
<dbReference type="PROSITE" id="PS00184">
    <property type="entry name" value="GARS"/>
    <property type="match status" value="1"/>
</dbReference>
<evidence type="ECO:0000256" key="5">
    <source>
        <dbReference type="ARBA" id="ARBA00022598"/>
    </source>
</evidence>
<proteinExistence type="inferred from homology"/>
<dbReference type="GO" id="GO:0046872">
    <property type="term" value="F:metal ion binding"/>
    <property type="evidence" value="ECO:0007669"/>
    <property type="project" value="UniProtKB-KW"/>
</dbReference>
<evidence type="ECO:0000256" key="8">
    <source>
        <dbReference type="ARBA" id="ARBA00022755"/>
    </source>
</evidence>
<evidence type="ECO:0000256" key="12">
    <source>
        <dbReference type="ARBA" id="ARBA00042242"/>
    </source>
</evidence>
<dbReference type="Pfam" id="PF02843">
    <property type="entry name" value="GARS_C"/>
    <property type="match status" value="1"/>
</dbReference>